<keyword evidence="2" id="KW-1185">Reference proteome</keyword>
<comment type="caution">
    <text evidence="1">The sequence shown here is derived from an EMBL/GenBank/DDBJ whole genome shotgun (WGS) entry which is preliminary data.</text>
</comment>
<evidence type="ECO:0000313" key="2">
    <source>
        <dbReference type="Proteomes" id="UP000299102"/>
    </source>
</evidence>
<sequence length="66" mass="7116">MISVTGNPLSRSKETAMEISMDITKVTIPLRAGGPAEAGLLRNAPKDAKILFLLLRERTPTGTLRP</sequence>
<name>A0A4C1SXI4_EUMVA</name>
<protein>
    <submittedName>
        <fullName evidence="1">Uncharacterized protein</fullName>
    </submittedName>
</protein>
<reference evidence="1 2" key="1">
    <citation type="journal article" date="2019" name="Commun. Biol.">
        <title>The bagworm genome reveals a unique fibroin gene that provides high tensile strength.</title>
        <authorList>
            <person name="Kono N."/>
            <person name="Nakamura H."/>
            <person name="Ohtoshi R."/>
            <person name="Tomita M."/>
            <person name="Numata K."/>
            <person name="Arakawa K."/>
        </authorList>
    </citation>
    <scope>NUCLEOTIDE SEQUENCE [LARGE SCALE GENOMIC DNA]</scope>
</reference>
<evidence type="ECO:0000313" key="1">
    <source>
        <dbReference type="EMBL" id="GBP05980.1"/>
    </source>
</evidence>
<dbReference type="AlphaFoldDB" id="A0A4C1SXI4"/>
<proteinExistence type="predicted"/>
<gene>
    <name evidence="1" type="ORF">EVAR_3243_1</name>
</gene>
<organism evidence="1 2">
    <name type="scientific">Eumeta variegata</name>
    <name type="common">Bagworm moth</name>
    <name type="synonym">Eumeta japonica</name>
    <dbReference type="NCBI Taxonomy" id="151549"/>
    <lineage>
        <taxon>Eukaryota</taxon>
        <taxon>Metazoa</taxon>
        <taxon>Ecdysozoa</taxon>
        <taxon>Arthropoda</taxon>
        <taxon>Hexapoda</taxon>
        <taxon>Insecta</taxon>
        <taxon>Pterygota</taxon>
        <taxon>Neoptera</taxon>
        <taxon>Endopterygota</taxon>
        <taxon>Lepidoptera</taxon>
        <taxon>Glossata</taxon>
        <taxon>Ditrysia</taxon>
        <taxon>Tineoidea</taxon>
        <taxon>Psychidae</taxon>
        <taxon>Oiketicinae</taxon>
        <taxon>Eumeta</taxon>
    </lineage>
</organism>
<dbReference type="Proteomes" id="UP000299102">
    <property type="component" value="Unassembled WGS sequence"/>
</dbReference>
<accession>A0A4C1SXI4</accession>
<dbReference type="EMBL" id="BGZK01000020">
    <property type="protein sequence ID" value="GBP05980.1"/>
    <property type="molecule type" value="Genomic_DNA"/>
</dbReference>